<dbReference type="Proteomes" id="UP001380953">
    <property type="component" value="Unassembled WGS sequence"/>
</dbReference>
<accession>A0ACC6P9C0</accession>
<keyword evidence="2" id="KW-1185">Reference proteome</keyword>
<gene>
    <name evidence="1" type="ORF">WKI47_06195</name>
</gene>
<proteinExistence type="predicted"/>
<organism evidence="1 2">
    <name type="scientific">Saccharibacillus sacchari</name>
    <dbReference type="NCBI Taxonomy" id="456493"/>
    <lineage>
        <taxon>Bacteria</taxon>
        <taxon>Bacillati</taxon>
        <taxon>Bacillota</taxon>
        <taxon>Bacilli</taxon>
        <taxon>Bacillales</taxon>
        <taxon>Paenibacillaceae</taxon>
        <taxon>Saccharibacillus</taxon>
    </lineage>
</organism>
<protein>
    <submittedName>
        <fullName evidence="1">YcaO-like family protein</fullName>
    </submittedName>
</protein>
<name>A0ACC6P9C0_9BACL</name>
<sequence length="408" mass="46227">MKSLDHYFFKTYECFPAKGIQNTRIYISRIGRTSSVVSERELYGAGTGDTVEQASFLSKMEAIERLCNSRTVAPSLIGSLEDLKDQAIDLALFPQLSDSENSFNKNYRQKGVMRWVKSINLTQRKPVYIPEEHVTLFTKKKYDGEGTTNPISTGCAIHTNFSDAILNGIYEVVERDAIALTWLLKLPLKEIDAKANGLDVDVFDSDFLGTVRLYDASTVEGVKTFCLRATTRHNREIKNVLMFSTHIDSGKAISKLKKELLSVIFSLSESVGRNRNIIEEDVQEFYRVDQGALYMAHEDHADHFDFLDDNGEAPLDPGTVGLGKQEELDFLVEALRAVGHEIYVTDMTNRECHENDLRAVKVTIPTLQPISFVHRSRYLDSRRIQGYAERQYGSFDFSMINDKPLAFS</sequence>
<dbReference type="EMBL" id="JBBKAR010000018">
    <property type="protein sequence ID" value="MEJ8303506.1"/>
    <property type="molecule type" value="Genomic_DNA"/>
</dbReference>
<reference evidence="1" key="1">
    <citation type="submission" date="2024-03" db="EMBL/GenBank/DDBJ databases">
        <title>Whole genome sequecning of epiphytes from Marcgravia umbellata leaves.</title>
        <authorList>
            <person name="Kumar G."/>
            <person name="Savka M.A."/>
        </authorList>
    </citation>
    <scope>NUCLEOTIDE SEQUENCE</scope>
    <source>
        <strain evidence="1">RIT_BL5</strain>
    </source>
</reference>
<evidence type="ECO:0000313" key="2">
    <source>
        <dbReference type="Proteomes" id="UP001380953"/>
    </source>
</evidence>
<comment type="caution">
    <text evidence="1">The sequence shown here is derived from an EMBL/GenBank/DDBJ whole genome shotgun (WGS) entry which is preliminary data.</text>
</comment>
<evidence type="ECO:0000313" key="1">
    <source>
        <dbReference type="EMBL" id="MEJ8303506.1"/>
    </source>
</evidence>